<accession>A0A0A2FBG5</accession>
<evidence type="ECO:0000256" key="6">
    <source>
        <dbReference type="ARBA" id="ARBA00023136"/>
    </source>
</evidence>
<dbReference type="RefSeq" id="WP_039420901.1">
    <property type="nucleotide sequence ID" value="NZ_JRAI01000048.1"/>
</dbReference>
<dbReference type="GO" id="GO:0009279">
    <property type="term" value="C:cell outer membrane"/>
    <property type="evidence" value="ECO:0007669"/>
    <property type="project" value="UniProtKB-SubCell"/>
</dbReference>
<dbReference type="InterPro" id="IPR051906">
    <property type="entry name" value="TolC-like"/>
</dbReference>
<dbReference type="PANTHER" id="PTHR30026:SF20">
    <property type="entry name" value="OUTER MEMBRANE PROTEIN TOLC"/>
    <property type="match status" value="1"/>
</dbReference>
<dbReference type="SUPFAM" id="SSF56954">
    <property type="entry name" value="Outer membrane efflux proteins (OEP)"/>
    <property type="match status" value="1"/>
</dbReference>
<dbReference type="GO" id="GO:1990281">
    <property type="term" value="C:efflux pump complex"/>
    <property type="evidence" value="ECO:0007669"/>
    <property type="project" value="TreeGrafter"/>
</dbReference>
<gene>
    <name evidence="9" type="ORF">HR08_05205</name>
</gene>
<dbReference type="STRING" id="111105.HR09_01750"/>
<dbReference type="Proteomes" id="UP000030130">
    <property type="component" value="Unassembled WGS sequence"/>
</dbReference>
<keyword evidence="8" id="KW-0732">Signal</keyword>
<sequence>MRRTILLTALTVLSSLSLLRAQNESGVSANPVSDLSLEDCIRIAKERNLNLRRQEIEQESRIIGLDAARHSFLPTVNAGIGHNYSFGRSKDKTGVTVDRSSMNTNLSIGASVEVFSGTRRLHDLKQQKYNVEDGIARLQKAREDLSLQIAALYINLLFRQEMTRTAETQLALIREQRNRTAEMVRVGKWAEGRLLDIDAQMAKDEQLLVQYRSEEELARLDLGQALELEHPQSITVKAPDTDALVAERLGSLLAPEEIYRTALGLKPVLRSSELQIASAREGLASARAAYFPTLSLSAGYSNGYFRDLGKEYAALTPSFSEQWKNNGSYSIGLSLNIPIFSAMQTQDRIRSSRLQVRSSELRLAEEKKALYKEIRQAYSNAVAADKAIAAAENSKAATLKAYEYARDSFEAGRLSAYEYAEAKTKYALSQVEELRAKYDFIYKAKVLDFYRGIDF</sequence>
<proteinExistence type="inferred from homology"/>
<dbReference type="Gene3D" id="1.20.1600.10">
    <property type="entry name" value="Outer membrane efflux proteins (OEP)"/>
    <property type="match status" value="1"/>
</dbReference>
<dbReference type="OrthoDB" id="9811587at2"/>
<evidence type="ECO:0000313" key="9">
    <source>
        <dbReference type="EMBL" id="KGN85769.1"/>
    </source>
</evidence>
<keyword evidence="3" id="KW-0813">Transport</keyword>
<feature type="chain" id="PRO_5001998762" evidence="8">
    <location>
        <begin position="22"/>
        <end position="455"/>
    </location>
</feature>
<dbReference type="AlphaFoldDB" id="A0A0A2FBG5"/>
<dbReference type="InterPro" id="IPR003423">
    <property type="entry name" value="OMP_efflux"/>
</dbReference>
<evidence type="ECO:0000256" key="8">
    <source>
        <dbReference type="SAM" id="SignalP"/>
    </source>
</evidence>
<dbReference type="PANTHER" id="PTHR30026">
    <property type="entry name" value="OUTER MEMBRANE PROTEIN TOLC"/>
    <property type="match status" value="1"/>
</dbReference>
<dbReference type="GO" id="GO:0015288">
    <property type="term" value="F:porin activity"/>
    <property type="evidence" value="ECO:0007669"/>
    <property type="project" value="TreeGrafter"/>
</dbReference>
<dbReference type="GO" id="GO:0015562">
    <property type="term" value="F:efflux transmembrane transporter activity"/>
    <property type="evidence" value="ECO:0007669"/>
    <property type="project" value="InterPro"/>
</dbReference>
<evidence type="ECO:0000256" key="7">
    <source>
        <dbReference type="ARBA" id="ARBA00023237"/>
    </source>
</evidence>
<protein>
    <submittedName>
        <fullName evidence="9">Transporter</fullName>
    </submittedName>
</protein>
<reference evidence="9 10" key="1">
    <citation type="submission" date="2014-08" db="EMBL/GenBank/DDBJ databases">
        <title>Porphyromonas gulae strain:COT-052_OH1451 Genome sequencing.</title>
        <authorList>
            <person name="Wallis C."/>
            <person name="Deusch O."/>
            <person name="O'Flynn C."/>
            <person name="Davis I."/>
            <person name="Jospin G."/>
            <person name="Darling A.E."/>
            <person name="Coil D.A."/>
            <person name="Alexiev A."/>
            <person name="Horsfall A."/>
            <person name="Kirkwood N."/>
            <person name="Harris S."/>
            <person name="Eisen J.A."/>
        </authorList>
    </citation>
    <scope>NUCLEOTIDE SEQUENCE [LARGE SCALE GENOMIC DNA]</scope>
    <source>
        <strain evidence="10">COT-052 OH1451</strain>
    </source>
</reference>
<evidence type="ECO:0000256" key="2">
    <source>
        <dbReference type="ARBA" id="ARBA00007613"/>
    </source>
</evidence>
<dbReference type="Pfam" id="PF02321">
    <property type="entry name" value="OEP"/>
    <property type="match status" value="2"/>
</dbReference>
<comment type="similarity">
    <text evidence="2">Belongs to the outer membrane factor (OMF) (TC 1.B.17) family.</text>
</comment>
<dbReference type="EMBL" id="JRAI01000048">
    <property type="protein sequence ID" value="KGN85769.1"/>
    <property type="molecule type" value="Genomic_DNA"/>
</dbReference>
<evidence type="ECO:0000256" key="5">
    <source>
        <dbReference type="ARBA" id="ARBA00022692"/>
    </source>
</evidence>
<keyword evidence="4" id="KW-1134">Transmembrane beta strand</keyword>
<keyword evidence="6" id="KW-0472">Membrane</keyword>
<evidence type="ECO:0000256" key="4">
    <source>
        <dbReference type="ARBA" id="ARBA00022452"/>
    </source>
</evidence>
<comment type="caution">
    <text evidence="9">The sequence shown here is derived from an EMBL/GenBank/DDBJ whole genome shotgun (WGS) entry which is preliminary data.</text>
</comment>
<organism evidence="9 10">
    <name type="scientific">Porphyromonas gulae</name>
    <dbReference type="NCBI Taxonomy" id="111105"/>
    <lineage>
        <taxon>Bacteria</taxon>
        <taxon>Pseudomonadati</taxon>
        <taxon>Bacteroidota</taxon>
        <taxon>Bacteroidia</taxon>
        <taxon>Bacteroidales</taxon>
        <taxon>Porphyromonadaceae</taxon>
        <taxon>Porphyromonas</taxon>
    </lineage>
</organism>
<name>A0A0A2FBG5_9PORP</name>
<evidence type="ECO:0000313" key="10">
    <source>
        <dbReference type="Proteomes" id="UP000030130"/>
    </source>
</evidence>
<feature type="signal peptide" evidence="8">
    <location>
        <begin position="1"/>
        <end position="21"/>
    </location>
</feature>
<keyword evidence="5" id="KW-0812">Transmembrane</keyword>
<comment type="subcellular location">
    <subcellularLocation>
        <location evidence="1">Cell outer membrane</location>
    </subcellularLocation>
</comment>
<dbReference type="eggNOG" id="COG1538">
    <property type="taxonomic scope" value="Bacteria"/>
</dbReference>
<evidence type="ECO:0000256" key="1">
    <source>
        <dbReference type="ARBA" id="ARBA00004442"/>
    </source>
</evidence>
<keyword evidence="7" id="KW-0998">Cell outer membrane</keyword>
<evidence type="ECO:0000256" key="3">
    <source>
        <dbReference type="ARBA" id="ARBA00022448"/>
    </source>
</evidence>